<dbReference type="Proteomes" id="UP000289794">
    <property type="component" value="Chromosome"/>
</dbReference>
<evidence type="ECO:0000259" key="1">
    <source>
        <dbReference type="Pfam" id="PF14268"/>
    </source>
</evidence>
<dbReference type="InterPro" id="IPR016181">
    <property type="entry name" value="Acyl_CoA_acyltransferase"/>
</dbReference>
<dbReference type="CDD" id="cd04301">
    <property type="entry name" value="NAT_SF"/>
    <property type="match status" value="1"/>
</dbReference>
<name>A0A4P6M4S3_9FIRM</name>
<accession>A0A4P6M4S3</accession>
<dbReference type="AlphaFoldDB" id="A0A4P6M4S3"/>
<dbReference type="InterPro" id="IPR025685">
    <property type="entry name" value="YoaP-like_dom"/>
</dbReference>
<protein>
    <recommendedName>
        <fullName evidence="1">YoaP-like domain-containing protein</fullName>
    </recommendedName>
</protein>
<gene>
    <name evidence="2" type="ORF">PMF13cell1_05363</name>
</gene>
<reference evidence="2 3" key="1">
    <citation type="submission" date="2019-01" db="EMBL/GenBank/DDBJ databases">
        <title>PMF-metabolizing Aryl O-demethylase.</title>
        <authorList>
            <person name="Kim M."/>
        </authorList>
    </citation>
    <scope>NUCLEOTIDE SEQUENCE [LARGE SCALE GENOMIC DNA]</scope>
    <source>
        <strain evidence="2 3">PMF1</strain>
    </source>
</reference>
<sequence>MTYIVMFYMLYCLLSKHNVSFTGDPRKGSNMDIITITKENLEKEHICCAISNNKDCQVSAKKAWIFQQLDAGLMFKKCDVRGKCFIEYIPAHEAWVPISAEGYMHINCLWVSGKFKGQGYSNLLLEECIKDSKAKGKKGLTVLSSAKKRPYLSDPGFFRHKGFLKADSAMPFYELLYLPFEEGAEKPQFREQAKAPQLQQQGFVLYYSHQCPFTAKYVPLIEKMARDRGVPFKTIRFESKEQAQNAPAPFTTYSLFYNGAFFTNEILSESKFEKILSEQNL</sequence>
<proteinExistence type="predicted"/>
<evidence type="ECO:0000313" key="3">
    <source>
        <dbReference type="Proteomes" id="UP000289794"/>
    </source>
</evidence>
<dbReference type="SUPFAM" id="SSF55729">
    <property type="entry name" value="Acyl-CoA N-acyltransferases (Nat)"/>
    <property type="match status" value="1"/>
</dbReference>
<dbReference type="Gene3D" id="3.40.630.30">
    <property type="match status" value="1"/>
</dbReference>
<evidence type="ECO:0000313" key="2">
    <source>
        <dbReference type="EMBL" id="QBE99769.1"/>
    </source>
</evidence>
<dbReference type="EMBL" id="CP035945">
    <property type="protein sequence ID" value="QBE99769.1"/>
    <property type="molecule type" value="Genomic_DNA"/>
</dbReference>
<feature type="domain" description="YoaP-like" evidence="1">
    <location>
        <begin position="231"/>
        <end position="274"/>
    </location>
</feature>
<dbReference type="KEGG" id="bpro:PMF13cell1_05363"/>
<organism evidence="2 3">
    <name type="scientific">Blautia producta</name>
    <dbReference type="NCBI Taxonomy" id="33035"/>
    <lineage>
        <taxon>Bacteria</taxon>
        <taxon>Bacillati</taxon>
        <taxon>Bacillota</taxon>
        <taxon>Clostridia</taxon>
        <taxon>Lachnospirales</taxon>
        <taxon>Lachnospiraceae</taxon>
        <taxon>Blautia</taxon>
    </lineage>
</organism>
<dbReference type="Pfam" id="PF14268">
    <property type="entry name" value="YoaP"/>
    <property type="match status" value="1"/>
</dbReference>